<keyword evidence="3" id="KW-0862">Zinc</keyword>
<dbReference type="SMART" id="SM00292">
    <property type="entry name" value="BRCT"/>
    <property type="match status" value="4"/>
</dbReference>
<dbReference type="CDD" id="cd17711">
    <property type="entry name" value="BRCT_PAXIP1_rpt3"/>
    <property type="match status" value="1"/>
</dbReference>
<dbReference type="GO" id="GO:0008270">
    <property type="term" value="F:zinc ion binding"/>
    <property type="evidence" value="ECO:0007669"/>
    <property type="project" value="UniProtKB-KW"/>
</dbReference>
<dbReference type="SUPFAM" id="SSF57903">
    <property type="entry name" value="FYVE/PHD zinc finger"/>
    <property type="match status" value="1"/>
</dbReference>
<feature type="compositionally biased region" description="Basic and acidic residues" evidence="5">
    <location>
        <begin position="669"/>
        <end position="678"/>
    </location>
</feature>
<comment type="caution">
    <text evidence="8">The sequence shown here is derived from an EMBL/GenBank/DDBJ whole genome shotgun (WGS) entry which is preliminary data.</text>
</comment>
<feature type="region of interest" description="Disordered" evidence="5">
    <location>
        <begin position="659"/>
        <end position="694"/>
    </location>
</feature>
<dbReference type="Gene3D" id="3.30.40.10">
    <property type="entry name" value="Zinc/RING finger domain, C3HC4 (zinc finger)"/>
    <property type="match status" value="1"/>
</dbReference>
<feature type="domain" description="BRCT" evidence="7">
    <location>
        <begin position="233"/>
        <end position="317"/>
    </location>
</feature>
<name>A0AAV6WUJ1_9LAMI</name>
<dbReference type="Pfam" id="PF00533">
    <property type="entry name" value="BRCT"/>
    <property type="match status" value="1"/>
</dbReference>
<dbReference type="PANTHER" id="PTHR47181:SF2">
    <property type="entry name" value="BRCA1 C TERMINUS DOMAIN CONTAINING PROTEIN, EXPRESSED"/>
    <property type="match status" value="1"/>
</dbReference>
<dbReference type="PANTHER" id="PTHR47181">
    <property type="entry name" value="BRCA1 C TERMINUS DOMAIN CONTAINING PROTEIN, EXPRESSED"/>
    <property type="match status" value="1"/>
</dbReference>
<evidence type="ECO:0000313" key="8">
    <source>
        <dbReference type="EMBL" id="KAG8370613.1"/>
    </source>
</evidence>
<evidence type="ECO:0000256" key="1">
    <source>
        <dbReference type="ARBA" id="ARBA00022723"/>
    </source>
</evidence>
<feature type="compositionally biased region" description="Basic and acidic residues" evidence="5">
    <location>
        <begin position="851"/>
        <end position="885"/>
    </location>
</feature>
<dbReference type="Pfam" id="PF12738">
    <property type="entry name" value="PTCB-BRCT"/>
    <property type="match status" value="1"/>
</dbReference>
<feature type="domain" description="PHD-type" evidence="6">
    <location>
        <begin position="1269"/>
        <end position="1325"/>
    </location>
</feature>
<feature type="region of interest" description="Disordered" evidence="5">
    <location>
        <begin position="551"/>
        <end position="570"/>
    </location>
</feature>
<evidence type="ECO:0000256" key="2">
    <source>
        <dbReference type="ARBA" id="ARBA00022771"/>
    </source>
</evidence>
<keyword evidence="2 4" id="KW-0863">Zinc-finger</keyword>
<dbReference type="InterPro" id="IPR001357">
    <property type="entry name" value="BRCT_dom"/>
</dbReference>
<keyword evidence="1" id="KW-0479">Metal-binding</keyword>
<gene>
    <name evidence="8" type="ORF">BUALT_Bualt13G0001600</name>
</gene>
<dbReference type="InterPro" id="IPR036420">
    <property type="entry name" value="BRCT_dom_sf"/>
</dbReference>
<feature type="compositionally biased region" description="Basic residues" evidence="5">
    <location>
        <begin position="905"/>
        <end position="918"/>
    </location>
</feature>
<feature type="domain" description="BRCT" evidence="7">
    <location>
        <begin position="1027"/>
        <end position="1109"/>
    </location>
</feature>
<dbReference type="Pfam" id="PF00628">
    <property type="entry name" value="PHD"/>
    <property type="match status" value="1"/>
</dbReference>
<feature type="compositionally biased region" description="Basic and acidic residues" evidence="5">
    <location>
        <begin position="919"/>
        <end position="939"/>
    </location>
</feature>
<feature type="region of interest" description="Disordered" evidence="5">
    <location>
        <begin position="327"/>
        <end position="346"/>
    </location>
</feature>
<dbReference type="InterPro" id="IPR001965">
    <property type="entry name" value="Znf_PHD"/>
</dbReference>
<evidence type="ECO:0000259" key="6">
    <source>
        <dbReference type="PROSITE" id="PS50016"/>
    </source>
</evidence>
<dbReference type="PROSITE" id="PS50172">
    <property type="entry name" value="BRCT"/>
    <property type="match status" value="2"/>
</dbReference>
<dbReference type="CDD" id="cd17738">
    <property type="entry name" value="BRCT_TopBP1_rpt7"/>
    <property type="match status" value="1"/>
</dbReference>
<feature type="compositionally biased region" description="Acidic residues" evidence="5">
    <location>
        <begin position="327"/>
        <end position="339"/>
    </location>
</feature>
<feature type="region of interest" description="Disordered" evidence="5">
    <location>
        <begin position="454"/>
        <end position="494"/>
    </location>
</feature>
<dbReference type="InterPro" id="IPR011011">
    <property type="entry name" value="Znf_FYVE_PHD"/>
</dbReference>
<dbReference type="InterPro" id="IPR013083">
    <property type="entry name" value="Znf_RING/FYVE/PHD"/>
</dbReference>
<evidence type="ECO:0000313" key="9">
    <source>
        <dbReference type="Proteomes" id="UP000826271"/>
    </source>
</evidence>
<feature type="region of interest" description="Disordered" evidence="5">
    <location>
        <begin position="774"/>
        <end position="885"/>
    </location>
</feature>
<accession>A0AAV6WUJ1</accession>
<evidence type="ECO:0000256" key="5">
    <source>
        <dbReference type="SAM" id="MobiDB-lite"/>
    </source>
</evidence>
<dbReference type="PROSITE" id="PS50016">
    <property type="entry name" value="ZF_PHD_2"/>
    <property type="match status" value="1"/>
</dbReference>
<keyword evidence="9" id="KW-1185">Reference proteome</keyword>
<dbReference type="InterPro" id="IPR019787">
    <property type="entry name" value="Znf_PHD-finger"/>
</dbReference>
<proteinExistence type="predicted"/>
<reference evidence="8" key="1">
    <citation type="submission" date="2019-10" db="EMBL/GenBank/DDBJ databases">
        <authorList>
            <person name="Zhang R."/>
            <person name="Pan Y."/>
            <person name="Wang J."/>
            <person name="Ma R."/>
            <person name="Yu S."/>
        </authorList>
    </citation>
    <scope>NUCLEOTIDE SEQUENCE</scope>
    <source>
        <strain evidence="8">LA-IB0</strain>
        <tissue evidence="8">Leaf</tissue>
    </source>
</reference>
<dbReference type="Proteomes" id="UP000826271">
    <property type="component" value="Unassembled WGS sequence"/>
</dbReference>
<sequence length="1325" mass="146502">MVLKEAPFDMASYLKSVRSSIHQELKRIRKARRENSRNVWRPLLTPRGINGIVVSKPVNMMGRSQSNFAGFVQTGRESLKRFSTLVASQHMHLLVVLLFPARLLELANEDPSKNTTTTTFAAGVRFLLLGFDHPINKHKIRSKLFEGGGIDALNYDNHCTHVIVDRLVYDDPICVNARKDGKTLVTGLWVDHSYDVGMPVDPTSVSFSIYICCFPFRVMYRPMKDLNGIPGAKSLIVCLTGYQRQDRDDIMTMVGLMGANFSKPLVANKVTHLICYKFEGEKYELAKKMKKIKLVNHCWLEDCLKAWDILPEADYSKSGYELEMEAEAKDSEEETEDVAPEMNGGRKNIVIPQNTRAENRSFHLSPLKQEVSRNRSYLSASNSLANIANTSKVQTTPGKEIEFDKAPFLQETHNRHPEMSRSSGRSPGKISSEVSSSMLHDMMISEKVENVLASASKSAKKSPDADMTKLSGKSYSRGHPRNPNLSLSSGKIECKARDPSASNVDKFLVEGGFNVPLETHHDGTDFAVKTPLEGILSHLDEGQTDILPEKRKTTASGVRSESIKVNNDPEKLQESPVKVVEVSAYGSSVNGSGGLAGQVSPINDVRDLSEEASLAPKEALNIAENVVSEDRENYSGECSSEGLEKRTLSTNMDVQEYPLSRTDYSTGGDETHRSDRQSIESPYPKTNILPVETSNGHTDLKLSKVAHTGPQIKPLKRKLGPKPSICKGSTTKLKGSISLQKVSLQSENMIQSIGAGATEGTDDATITEMVVMVPQTNTDRSQKTPTKNHLGSEGEAIEEVRPVDDGRKAAEDKGANDFDRSSNKGKSGEVEAPNSGNIPPVKSLDVNNTENRADGEIITVKEKVAKPVEDVNGPESEKSVPSKKIELIESKSATDAGEKKLSKCKKRPLTKAKTNKLKVCRDEGEKNGSDTKQDEKTVEGNDGTVSLDGKTKTRPSKKLKTSTVAGKENKPATIKHQNMINNTGKAEKVAPQPVKKPLKNGLKADNANTESGKVEQNVEVKTEPAWFILSGHRLQRKEFQQVIKRLKGRVCRDSHHWSYQATHFIVPDPIRRTEKLFAAAASGSWILKTDYLSASNEAGRLLSEEPYEWHKKGLSEDGAINLEAPRKWRLVRERTGHGAFYGMRIIIYGECIAPPLDTLKRVVKAGDGTILATAPPYTRFFQSRIDFAIVSPGMPRVDMWVQEFVRHEIPCVVADYLVEYVCKPGYSLERHVLHNTQGWAEKSLKNLVNRVEEVDKDVRTPEDHRVINDVVCKVCGSCDGGEEMLICGDESGTVGCGVGTHIECLDPPLEQVPEEDWFCSECSNK</sequence>
<dbReference type="Gene3D" id="3.40.50.10190">
    <property type="entry name" value="BRCT domain"/>
    <property type="match status" value="4"/>
</dbReference>
<evidence type="ECO:0000256" key="4">
    <source>
        <dbReference type="PROSITE-ProRule" id="PRU00146"/>
    </source>
</evidence>
<evidence type="ECO:0008006" key="10">
    <source>
        <dbReference type="Google" id="ProtNLM"/>
    </source>
</evidence>
<dbReference type="EMBL" id="WHWC01000013">
    <property type="protein sequence ID" value="KAG8370613.1"/>
    <property type="molecule type" value="Genomic_DNA"/>
</dbReference>
<feature type="compositionally biased region" description="Polar residues" evidence="5">
    <location>
        <begin position="774"/>
        <end position="789"/>
    </location>
</feature>
<protein>
    <recommendedName>
        <fullName evidence="10">BRCT domain-containing protein</fullName>
    </recommendedName>
</protein>
<feature type="compositionally biased region" description="Basic and acidic residues" evidence="5">
    <location>
        <begin position="798"/>
        <end position="829"/>
    </location>
</feature>
<evidence type="ECO:0000256" key="3">
    <source>
        <dbReference type="ARBA" id="ARBA00022833"/>
    </source>
</evidence>
<organism evidence="8 9">
    <name type="scientific">Buddleja alternifolia</name>
    <dbReference type="NCBI Taxonomy" id="168488"/>
    <lineage>
        <taxon>Eukaryota</taxon>
        <taxon>Viridiplantae</taxon>
        <taxon>Streptophyta</taxon>
        <taxon>Embryophyta</taxon>
        <taxon>Tracheophyta</taxon>
        <taxon>Spermatophyta</taxon>
        <taxon>Magnoliopsida</taxon>
        <taxon>eudicotyledons</taxon>
        <taxon>Gunneridae</taxon>
        <taxon>Pentapetalae</taxon>
        <taxon>asterids</taxon>
        <taxon>lamiids</taxon>
        <taxon>Lamiales</taxon>
        <taxon>Scrophulariaceae</taxon>
        <taxon>Buddlejeae</taxon>
        <taxon>Buddleja</taxon>
    </lineage>
</organism>
<dbReference type="InterPro" id="IPR044254">
    <property type="entry name" value="At4g02110-like"/>
</dbReference>
<feature type="region of interest" description="Disordered" evidence="5">
    <location>
        <begin position="905"/>
        <end position="967"/>
    </location>
</feature>
<feature type="region of interest" description="Disordered" evidence="5">
    <location>
        <begin position="410"/>
        <end position="433"/>
    </location>
</feature>
<dbReference type="SMART" id="SM00249">
    <property type="entry name" value="PHD"/>
    <property type="match status" value="1"/>
</dbReference>
<dbReference type="SUPFAM" id="SSF52113">
    <property type="entry name" value="BRCT domain"/>
    <property type="match status" value="3"/>
</dbReference>
<feature type="compositionally biased region" description="Polar residues" evidence="5">
    <location>
        <begin position="554"/>
        <end position="565"/>
    </location>
</feature>
<evidence type="ECO:0000259" key="7">
    <source>
        <dbReference type="PROSITE" id="PS50172"/>
    </source>
</evidence>